<keyword evidence="2" id="KW-1185">Reference proteome</keyword>
<dbReference type="EMBL" id="JBBKZS010000044">
    <property type="protein sequence ID" value="MEJ8859943.1"/>
    <property type="molecule type" value="Genomic_DNA"/>
</dbReference>
<proteinExistence type="predicted"/>
<dbReference type="InterPro" id="IPR029058">
    <property type="entry name" value="AB_hydrolase_fold"/>
</dbReference>
<accession>A0ABU8XLI6</accession>
<feature type="non-terminal residue" evidence="1">
    <location>
        <position position="1"/>
    </location>
</feature>
<sequence length="382" mass="41707">RTLGFLYTETGNEKTVVCLMHPREFSGTPYLVPDVLDAACACWVQAPRSIGNDLRLEHEVALLDVAAGVAHLRKLGFEKIVLLGLSGGAGLYAFYTQQALRAPEARLENTPGGRPVKLGAADMPAPDALIFVSPHPGQGKLLMNCIDPSVVDEQDPMSVDASLDPFNPANGFVEPPASSKYSTEFIVRYKAAQRARVERLDAHARELLRSRAAARRKLKQLGEGEVPSAELRRQVAHTPIFPIWRTDADLRCWDLGIDPSDRDVGTLWGQDPYTSNLGSVGFARLVTPESWLSTWSGISSNASFEKCGPEITLPTLMLEYTGDQAAFPSDMDAIFASIASTDKEREKVRGNHHGMALTEGEESGQVAVGRRVQQWLKTRGLA</sequence>
<evidence type="ECO:0000313" key="1">
    <source>
        <dbReference type="EMBL" id="MEJ8859943.1"/>
    </source>
</evidence>
<comment type="caution">
    <text evidence="1">The sequence shown here is derived from an EMBL/GenBank/DDBJ whole genome shotgun (WGS) entry which is preliminary data.</text>
</comment>
<name>A0ABU8XLI6_9BURK</name>
<dbReference type="Gene3D" id="3.40.50.1820">
    <property type="entry name" value="alpha/beta hydrolase"/>
    <property type="match status" value="1"/>
</dbReference>
<organism evidence="1 2">
    <name type="scientific">Variovorax robiniae</name>
    <dbReference type="NCBI Taxonomy" id="1836199"/>
    <lineage>
        <taxon>Bacteria</taxon>
        <taxon>Pseudomonadati</taxon>
        <taxon>Pseudomonadota</taxon>
        <taxon>Betaproteobacteria</taxon>
        <taxon>Burkholderiales</taxon>
        <taxon>Comamonadaceae</taxon>
        <taxon>Variovorax</taxon>
    </lineage>
</organism>
<dbReference type="RefSeq" id="WP_340339975.1">
    <property type="nucleotide sequence ID" value="NZ_JBBKZS010000044.1"/>
</dbReference>
<gene>
    <name evidence="1" type="ORF">WKW79_35715</name>
</gene>
<protein>
    <submittedName>
        <fullName evidence="1">Alpha/beta hydrolase</fullName>
    </submittedName>
</protein>
<reference evidence="1 2" key="1">
    <citation type="submission" date="2024-03" db="EMBL/GenBank/DDBJ databases">
        <title>Novel species of the genus Variovorax.</title>
        <authorList>
            <person name="Liu Q."/>
            <person name="Xin Y.-H."/>
        </authorList>
    </citation>
    <scope>NUCLEOTIDE SEQUENCE [LARGE SCALE GENOMIC DNA]</scope>
    <source>
        <strain evidence="1 2">KACC 18901</strain>
    </source>
</reference>
<dbReference type="Proteomes" id="UP001367030">
    <property type="component" value="Unassembled WGS sequence"/>
</dbReference>
<evidence type="ECO:0000313" key="2">
    <source>
        <dbReference type="Proteomes" id="UP001367030"/>
    </source>
</evidence>
<keyword evidence="1" id="KW-0378">Hydrolase</keyword>
<dbReference type="SUPFAM" id="SSF53474">
    <property type="entry name" value="alpha/beta-Hydrolases"/>
    <property type="match status" value="1"/>
</dbReference>
<dbReference type="GO" id="GO:0016787">
    <property type="term" value="F:hydrolase activity"/>
    <property type="evidence" value="ECO:0007669"/>
    <property type="project" value="UniProtKB-KW"/>
</dbReference>